<keyword evidence="7 9" id="KW-1133">Transmembrane helix</keyword>
<evidence type="ECO:0000256" key="9">
    <source>
        <dbReference type="RuleBase" id="RU363032"/>
    </source>
</evidence>
<evidence type="ECO:0000259" key="10">
    <source>
        <dbReference type="PROSITE" id="PS50928"/>
    </source>
</evidence>
<feature type="transmembrane region" description="Helical" evidence="9">
    <location>
        <begin position="279"/>
        <end position="300"/>
    </location>
</feature>
<dbReference type="SUPFAM" id="SSF161098">
    <property type="entry name" value="MetI-like"/>
    <property type="match status" value="1"/>
</dbReference>
<dbReference type="GO" id="GO:0042956">
    <property type="term" value="P:maltodextrin transmembrane transport"/>
    <property type="evidence" value="ECO:0007669"/>
    <property type="project" value="TreeGrafter"/>
</dbReference>
<comment type="similarity">
    <text evidence="2">Belongs to the binding-protein-dependent transport system permease family. MalFG subfamily.</text>
</comment>
<sequence>MKEHAKAAIIGPSTDQTAQAGVQRAQPLAGRSAKKTQSGSNILLILTYLFLIAMGIFAVFPLYYTVQASLAGGQNLYTTDLHLLPAQPTLDNYGYVFTQLPIFNWIGNTVLVAGLTTILGVIFSTSGAYAISRFRFTGRQLSLRGLLALQAFPGLLALPAYYILLNALGLVDNLLGLVLIYAAGSLVFCCWNTKTYFDTLPIELEWAAMLDGANHFQAFWSIILPLALPALVVSALFSFLGGWSEFALANLVLNSNGTGSNLTFILGLYSLQSNFNTPWGIFAAASVVISVPLMILFLYAQRFFRSGLTLGSLSN</sequence>
<dbReference type="Proteomes" id="UP000287171">
    <property type="component" value="Unassembled WGS sequence"/>
</dbReference>
<organism evidence="11 12">
    <name type="scientific">Dictyobacter alpinus</name>
    <dbReference type="NCBI Taxonomy" id="2014873"/>
    <lineage>
        <taxon>Bacteria</taxon>
        <taxon>Bacillati</taxon>
        <taxon>Chloroflexota</taxon>
        <taxon>Ktedonobacteria</taxon>
        <taxon>Ktedonobacterales</taxon>
        <taxon>Dictyobacteraceae</taxon>
        <taxon>Dictyobacter</taxon>
    </lineage>
</organism>
<dbReference type="Gene3D" id="1.10.3720.10">
    <property type="entry name" value="MetI-like"/>
    <property type="match status" value="1"/>
</dbReference>
<evidence type="ECO:0000256" key="7">
    <source>
        <dbReference type="ARBA" id="ARBA00022989"/>
    </source>
</evidence>
<keyword evidence="6 9" id="KW-0812">Transmembrane</keyword>
<comment type="caution">
    <text evidence="11">The sequence shown here is derived from an EMBL/GenBank/DDBJ whole genome shotgun (WGS) entry which is preliminary data.</text>
</comment>
<evidence type="ECO:0000313" key="11">
    <source>
        <dbReference type="EMBL" id="GCE29700.1"/>
    </source>
</evidence>
<feature type="transmembrane region" description="Helical" evidence="9">
    <location>
        <begin position="143"/>
        <end position="162"/>
    </location>
</feature>
<evidence type="ECO:0000256" key="2">
    <source>
        <dbReference type="ARBA" id="ARBA00009047"/>
    </source>
</evidence>
<feature type="domain" description="ABC transmembrane type-1" evidence="10">
    <location>
        <begin position="106"/>
        <end position="300"/>
    </location>
</feature>
<dbReference type="AlphaFoldDB" id="A0A402BEH7"/>
<feature type="transmembrane region" description="Helical" evidence="9">
    <location>
        <begin position="218"/>
        <end position="240"/>
    </location>
</feature>
<dbReference type="InterPro" id="IPR050901">
    <property type="entry name" value="BP-dep_ABC_trans_perm"/>
</dbReference>
<proteinExistence type="inferred from homology"/>
<evidence type="ECO:0000256" key="5">
    <source>
        <dbReference type="ARBA" id="ARBA00022597"/>
    </source>
</evidence>
<dbReference type="InterPro" id="IPR000515">
    <property type="entry name" value="MetI-like"/>
</dbReference>
<dbReference type="InterPro" id="IPR035906">
    <property type="entry name" value="MetI-like_sf"/>
</dbReference>
<evidence type="ECO:0000256" key="3">
    <source>
        <dbReference type="ARBA" id="ARBA00022448"/>
    </source>
</evidence>
<accession>A0A402BEH7</accession>
<comment type="subcellular location">
    <subcellularLocation>
        <location evidence="1 9">Cell membrane</location>
        <topology evidence="1 9">Multi-pass membrane protein</topology>
    </subcellularLocation>
</comment>
<dbReference type="GO" id="GO:0005886">
    <property type="term" value="C:plasma membrane"/>
    <property type="evidence" value="ECO:0007669"/>
    <property type="project" value="UniProtKB-SubCell"/>
</dbReference>
<name>A0A402BEH7_9CHLR</name>
<dbReference type="GO" id="GO:0015423">
    <property type="term" value="F:ABC-type maltose transporter activity"/>
    <property type="evidence" value="ECO:0007669"/>
    <property type="project" value="TreeGrafter"/>
</dbReference>
<protein>
    <submittedName>
        <fullName evidence="11">ABC transporter permease</fullName>
    </submittedName>
</protein>
<keyword evidence="4" id="KW-1003">Cell membrane</keyword>
<evidence type="ECO:0000313" key="12">
    <source>
        <dbReference type="Proteomes" id="UP000287171"/>
    </source>
</evidence>
<evidence type="ECO:0000256" key="8">
    <source>
        <dbReference type="ARBA" id="ARBA00023136"/>
    </source>
</evidence>
<keyword evidence="5" id="KW-0762">Sugar transport</keyword>
<dbReference type="CDD" id="cd06261">
    <property type="entry name" value="TM_PBP2"/>
    <property type="match status" value="1"/>
</dbReference>
<gene>
    <name evidence="11" type="ORF">KDA_51840</name>
</gene>
<dbReference type="OrthoDB" id="9794684at2"/>
<dbReference type="PANTHER" id="PTHR32243:SF50">
    <property type="entry name" value="MALTOSE_MALTODEXTRIN TRANSPORT SYSTEM PERMEASE PROTEIN MALG"/>
    <property type="match status" value="1"/>
</dbReference>
<dbReference type="PANTHER" id="PTHR32243">
    <property type="entry name" value="MALTOSE TRANSPORT SYSTEM PERMEASE-RELATED"/>
    <property type="match status" value="1"/>
</dbReference>
<dbReference type="PROSITE" id="PS50928">
    <property type="entry name" value="ABC_TM1"/>
    <property type="match status" value="1"/>
</dbReference>
<dbReference type="Pfam" id="PF00528">
    <property type="entry name" value="BPD_transp_1"/>
    <property type="match status" value="1"/>
</dbReference>
<dbReference type="RefSeq" id="WP_126629916.1">
    <property type="nucleotide sequence ID" value="NZ_BIFT01000002.1"/>
</dbReference>
<feature type="transmembrane region" description="Helical" evidence="9">
    <location>
        <begin position="174"/>
        <end position="197"/>
    </location>
</feature>
<reference evidence="12" key="1">
    <citation type="submission" date="2018-12" db="EMBL/GenBank/DDBJ databases">
        <title>Tengunoibacter tsumagoiensis gen. nov., sp. nov., Dictyobacter kobayashii sp. nov., D. alpinus sp. nov., and D. joshuensis sp. nov. and description of Dictyobacteraceae fam. nov. within the order Ktedonobacterales isolated from Tengu-no-mugimeshi.</title>
        <authorList>
            <person name="Wang C.M."/>
            <person name="Zheng Y."/>
            <person name="Sakai Y."/>
            <person name="Toyoda A."/>
            <person name="Minakuchi Y."/>
            <person name="Abe K."/>
            <person name="Yokota A."/>
            <person name="Yabe S."/>
        </authorList>
    </citation>
    <scope>NUCLEOTIDE SEQUENCE [LARGE SCALE GENOMIC DNA]</scope>
    <source>
        <strain evidence="12">Uno16</strain>
    </source>
</reference>
<feature type="transmembrane region" description="Helical" evidence="9">
    <location>
        <begin position="105"/>
        <end position="131"/>
    </location>
</feature>
<keyword evidence="8 9" id="KW-0472">Membrane</keyword>
<evidence type="ECO:0000256" key="1">
    <source>
        <dbReference type="ARBA" id="ARBA00004651"/>
    </source>
</evidence>
<keyword evidence="12" id="KW-1185">Reference proteome</keyword>
<evidence type="ECO:0000256" key="4">
    <source>
        <dbReference type="ARBA" id="ARBA00022475"/>
    </source>
</evidence>
<dbReference type="EMBL" id="BIFT01000002">
    <property type="protein sequence ID" value="GCE29700.1"/>
    <property type="molecule type" value="Genomic_DNA"/>
</dbReference>
<evidence type="ECO:0000256" key="6">
    <source>
        <dbReference type="ARBA" id="ARBA00022692"/>
    </source>
</evidence>
<keyword evidence="3 9" id="KW-0813">Transport</keyword>
<feature type="transmembrane region" description="Helical" evidence="9">
    <location>
        <begin position="41"/>
        <end position="64"/>
    </location>
</feature>